<feature type="region of interest" description="Disordered" evidence="1">
    <location>
        <begin position="1"/>
        <end position="26"/>
    </location>
</feature>
<comment type="caution">
    <text evidence="2">The sequence shown here is derived from an EMBL/GenBank/DDBJ whole genome shotgun (WGS) entry which is preliminary data.</text>
</comment>
<keyword evidence="3" id="KW-1185">Reference proteome</keyword>
<reference evidence="2 3" key="1">
    <citation type="journal article" date="2021" name="BMC Genomics">
        <title>Datura genome reveals duplications of psychoactive alkaloid biosynthetic genes and high mutation rate following tissue culture.</title>
        <authorList>
            <person name="Rajewski A."/>
            <person name="Carter-House D."/>
            <person name="Stajich J."/>
            <person name="Litt A."/>
        </authorList>
    </citation>
    <scope>NUCLEOTIDE SEQUENCE [LARGE SCALE GENOMIC DNA]</scope>
    <source>
        <strain evidence="2">AR-01</strain>
    </source>
</reference>
<organism evidence="2 3">
    <name type="scientific">Datura stramonium</name>
    <name type="common">Jimsonweed</name>
    <name type="synonym">Common thornapple</name>
    <dbReference type="NCBI Taxonomy" id="4076"/>
    <lineage>
        <taxon>Eukaryota</taxon>
        <taxon>Viridiplantae</taxon>
        <taxon>Streptophyta</taxon>
        <taxon>Embryophyta</taxon>
        <taxon>Tracheophyta</taxon>
        <taxon>Spermatophyta</taxon>
        <taxon>Magnoliopsida</taxon>
        <taxon>eudicotyledons</taxon>
        <taxon>Gunneridae</taxon>
        <taxon>Pentapetalae</taxon>
        <taxon>asterids</taxon>
        <taxon>lamiids</taxon>
        <taxon>Solanales</taxon>
        <taxon>Solanaceae</taxon>
        <taxon>Solanoideae</taxon>
        <taxon>Datureae</taxon>
        <taxon>Datura</taxon>
    </lineage>
</organism>
<name>A0ABS8WVL2_DATST</name>
<gene>
    <name evidence="2" type="ORF">HAX54_009862</name>
</gene>
<evidence type="ECO:0000256" key="1">
    <source>
        <dbReference type="SAM" id="MobiDB-lite"/>
    </source>
</evidence>
<evidence type="ECO:0000313" key="3">
    <source>
        <dbReference type="Proteomes" id="UP000823775"/>
    </source>
</evidence>
<accession>A0ABS8WVL2</accession>
<sequence>MLDPRGNDERTQQRNQVHDRYKRRDATDMVVKQAMAAWGDISGESEEGGDDQKDISLFVQEDKPSSFDSIFALMANSDSEDDDEVNFLDIQKRLKTYSKKEL</sequence>
<evidence type="ECO:0000313" key="2">
    <source>
        <dbReference type="EMBL" id="MCE3216987.1"/>
    </source>
</evidence>
<dbReference type="EMBL" id="JACEIK010015364">
    <property type="protein sequence ID" value="MCE3216987.1"/>
    <property type="molecule type" value="Genomic_DNA"/>
</dbReference>
<dbReference type="Proteomes" id="UP000823775">
    <property type="component" value="Unassembled WGS sequence"/>
</dbReference>
<proteinExistence type="predicted"/>
<protein>
    <submittedName>
        <fullName evidence="2">Uncharacterized protein</fullName>
    </submittedName>
</protein>